<name>A0A8S5MCS2_9CAUD</name>
<proteinExistence type="predicted"/>
<sequence length="87" mass="10495">MIIPREIREKIEQRNQLDEEIADWFQENVDTDGCDIKNAYVVDEPKGEEQIEEGEYCKQSILGEDWYIGQYYWKMDNGKYLCMDFEI</sequence>
<evidence type="ECO:0000313" key="1">
    <source>
        <dbReference type="EMBL" id="DAD79739.1"/>
    </source>
</evidence>
<protein>
    <submittedName>
        <fullName evidence="1">Uncharacterized protein</fullName>
    </submittedName>
</protein>
<accession>A0A8S5MCS2</accession>
<reference evidence="1" key="1">
    <citation type="journal article" date="2021" name="Proc. Natl. Acad. Sci. U.S.A.">
        <title>A Catalog of Tens of Thousands of Viruses from Human Metagenomes Reveals Hidden Associations with Chronic Diseases.</title>
        <authorList>
            <person name="Tisza M.J."/>
            <person name="Buck C.B."/>
        </authorList>
    </citation>
    <scope>NUCLEOTIDE SEQUENCE</scope>
    <source>
        <strain evidence="1">CtHjy10</strain>
    </source>
</reference>
<dbReference type="EMBL" id="BK014871">
    <property type="protein sequence ID" value="DAD79739.1"/>
    <property type="molecule type" value="Genomic_DNA"/>
</dbReference>
<organism evidence="1">
    <name type="scientific">Siphoviridae sp. ctHjy10</name>
    <dbReference type="NCBI Taxonomy" id="2826234"/>
    <lineage>
        <taxon>Viruses</taxon>
        <taxon>Duplodnaviria</taxon>
        <taxon>Heunggongvirae</taxon>
        <taxon>Uroviricota</taxon>
        <taxon>Caudoviricetes</taxon>
    </lineage>
</organism>